<evidence type="ECO:0000313" key="2">
    <source>
        <dbReference type="EMBL" id="PXA04882.1"/>
    </source>
</evidence>
<evidence type="ECO:0000313" key="3">
    <source>
        <dbReference type="Proteomes" id="UP000247099"/>
    </source>
</evidence>
<keyword evidence="1" id="KW-1133">Transmembrane helix</keyword>
<protein>
    <submittedName>
        <fullName evidence="2">Uncharacterized protein</fullName>
    </submittedName>
</protein>
<dbReference type="EMBL" id="QHJQ01000002">
    <property type="protein sequence ID" value="PXA04882.1"/>
    <property type="molecule type" value="Genomic_DNA"/>
</dbReference>
<comment type="caution">
    <text evidence="2">The sequence shown here is derived from an EMBL/GenBank/DDBJ whole genome shotgun (WGS) entry which is preliminary data.</text>
</comment>
<feature type="transmembrane region" description="Helical" evidence="1">
    <location>
        <begin position="6"/>
        <end position="26"/>
    </location>
</feature>
<sequence length="188" mass="21188">MRAGNNRIMVYFTGFLMGLILVSLIMSRRAARDQAKVDPWLEHNAAMLDAGAEPLPKKVPGSIQKGLIIDYGELPAEGEPVHRVWLLRFEGSYPNVRIVEDIASGELRYMAADQIKLRLAKDVDVTELKPMLDELGLRLRMFNRKEKIAVLGVLHTGISAVPDTIQAIEPWSDLIERVEPDWILFKGE</sequence>
<dbReference type="OrthoDB" id="193748at2"/>
<evidence type="ECO:0000256" key="1">
    <source>
        <dbReference type="SAM" id="Phobius"/>
    </source>
</evidence>
<proteinExistence type="predicted"/>
<dbReference type="InParanoid" id="A0A317ZIU0"/>
<reference evidence="2 3" key="1">
    <citation type="submission" date="2018-05" db="EMBL/GenBank/DDBJ databases">
        <title>Coraliomargarita sinensis sp. nov., isolated from a marine solar saltern.</title>
        <authorList>
            <person name="Zhou L.Y."/>
        </authorList>
    </citation>
    <scope>NUCLEOTIDE SEQUENCE [LARGE SCALE GENOMIC DNA]</scope>
    <source>
        <strain evidence="2 3">WN38</strain>
    </source>
</reference>
<keyword evidence="1" id="KW-0812">Transmembrane</keyword>
<dbReference type="AlphaFoldDB" id="A0A317ZIU0"/>
<keyword evidence="1" id="KW-0472">Membrane</keyword>
<name>A0A317ZIU0_9BACT</name>
<gene>
    <name evidence="2" type="ORF">DDZ13_02655</name>
</gene>
<accession>A0A317ZIU0</accession>
<dbReference type="Proteomes" id="UP000247099">
    <property type="component" value="Unassembled WGS sequence"/>
</dbReference>
<keyword evidence="3" id="KW-1185">Reference proteome</keyword>
<organism evidence="2 3">
    <name type="scientific">Coraliomargarita sinensis</name>
    <dbReference type="NCBI Taxonomy" id="2174842"/>
    <lineage>
        <taxon>Bacteria</taxon>
        <taxon>Pseudomonadati</taxon>
        <taxon>Verrucomicrobiota</taxon>
        <taxon>Opitutia</taxon>
        <taxon>Puniceicoccales</taxon>
        <taxon>Coraliomargaritaceae</taxon>
        <taxon>Coraliomargarita</taxon>
    </lineage>
</organism>